<comment type="caution">
    <text evidence="2">The sequence shown here is derived from an EMBL/GenBank/DDBJ whole genome shotgun (WGS) entry which is preliminary data.</text>
</comment>
<feature type="chain" id="PRO_5036228328" evidence="1">
    <location>
        <begin position="20"/>
        <end position="323"/>
    </location>
</feature>
<evidence type="ECO:0000313" key="3">
    <source>
        <dbReference type="EMBL" id="CAF1633259.1"/>
    </source>
</evidence>
<dbReference type="Proteomes" id="UP000663870">
    <property type="component" value="Unassembled WGS sequence"/>
</dbReference>
<protein>
    <submittedName>
        <fullName evidence="2">Uncharacterized protein</fullName>
    </submittedName>
</protein>
<evidence type="ECO:0000313" key="5">
    <source>
        <dbReference type="Proteomes" id="UP000663870"/>
    </source>
</evidence>
<dbReference type="Proteomes" id="UP000663854">
    <property type="component" value="Unassembled WGS sequence"/>
</dbReference>
<proteinExistence type="predicted"/>
<evidence type="ECO:0000313" key="2">
    <source>
        <dbReference type="EMBL" id="CAF1433068.1"/>
    </source>
</evidence>
<dbReference type="EMBL" id="CAJNOL010008034">
    <property type="protein sequence ID" value="CAF1633259.1"/>
    <property type="molecule type" value="Genomic_DNA"/>
</dbReference>
<gene>
    <name evidence="3" type="ORF">JXQ802_LOCUS52120</name>
    <name evidence="2" type="ORF">PYM288_LOCUS35841</name>
</gene>
<name>A0A815N425_9BILA</name>
<sequence length="323" mass="35620">MKYWLILASILLGVTAVQGESPVGGKGLSPTAVQVDSPETADNLTSLILKPLPYSLFGKCSYTGDPHLIPFPKFPGQGVNMYFCKHIGWEILLLNKWVLILVKVGPNPYVILDYIIIFFDGNQGMKCLLFASLGWSTCPLSSSIISITYPSGTAWTHWYPNAQFLNIQITSFSWPGGNRYDFVIRQTFALIQQSSGVCIKNNCPLEAVIANPPPMIAKICDIYIDAAQPQYKGRVDDRTVSLVRNSCYNDLILSKNPKFAQSALSLLIHISLDQIKGENIPNLVKKGEENINEGLLQAGRAVAALLDKENTCSEEKPCFSNDD</sequence>
<feature type="signal peptide" evidence="1">
    <location>
        <begin position="1"/>
        <end position="19"/>
    </location>
</feature>
<accession>A0A815N425</accession>
<dbReference type="EMBL" id="CAJNOH010006463">
    <property type="protein sequence ID" value="CAF1433068.1"/>
    <property type="molecule type" value="Genomic_DNA"/>
</dbReference>
<reference evidence="2" key="1">
    <citation type="submission" date="2021-02" db="EMBL/GenBank/DDBJ databases">
        <authorList>
            <person name="Nowell W R."/>
        </authorList>
    </citation>
    <scope>NUCLEOTIDE SEQUENCE</scope>
</reference>
<evidence type="ECO:0000313" key="4">
    <source>
        <dbReference type="Proteomes" id="UP000663854"/>
    </source>
</evidence>
<dbReference type="AlphaFoldDB" id="A0A815N425"/>
<evidence type="ECO:0000256" key="1">
    <source>
        <dbReference type="SAM" id="SignalP"/>
    </source>
</evidence>
<organism evidence="2 4">
    <name type="scientific">Rotaria sordida</name>
    <dbReference type="NCBI Taxonomy" id="392033"/>
    <lineage>
        <taxon>Eukaryota</taxon>
        <taxon>Metazoa</taxon>
        <taxon>Spiralia</taxon>
        <taxon>Gnathifera</taxon>
        <taxon>Rotifera</taxon>
        <taxon>Eurotatoria</taxon>
        <taxon>Bdelloidea</taxon>
        <taxon>Philodinida</taxon>
        <taxon>Philodinidae</taxon>
        <taxon>Rotaria</taxon>
    </lineage>
</organism>
<keyword evidence="1" id="KW-0732">Signal</keyword>
<keyword evidence="5" id="KW-1185">Reference proteome</keyword>